<evidence type="ECO:0000313" key="4">
    <source>
        <dbReference type="EMBL" id="MFD1697404.1"/>
    </source>
</evidence>
<keyword evidence="3" id="KW-0472">Membrane</keyword>
<feature type="transmembrane region" description="Helical" evidence="3">
    <location>
        <begin position="72"/>
        <end position="97"/>
    </location>
</feature>
<keyword evidence="3" id="KW-1133">Transmembrane helix</keyword>
<dbReference type="SUPFAM" id="SSF81660">
    <property type="entry name" value="Metal cation-transporting ATPase, ATP-binding domain N"/>
    <property type="match status" value="1"/>
</dbReference>
<gene>
    <name evidence="4" type="ORF">ACFSC7_17955</name>
</gene>
<evidence type="ECO:0000256" key="2">
    <source>
        <dbReference type="SAM" id="MobiDB-lite"/>
    </source>
</evidence>
<reference evidence="5" key="1">
    <citation type="journal article" date="2019" name="Int. J. Syst. Evol. Microbiol.">
        <title>The Global Catalogue of Microorganisms (GCM) 10K type strain sequencing project: providing services to taxonomists for standard genome sequencing and annotation.</title>
        <authorList>
            <consortium name="The Broad Institute Genomics Platform"/>
            <consortium name="The Broad Institute Genome Sequencing Center for Infectious Disease"/>
            <person name="Wu L."/>
            <person name="Ma J."/>
        </authorList>
    </citation>
    <scope>NUCLEOTIDE SEQUENCE [LARGE SCALE GENOMIC DNA]</scope>
    <source>
        <strain evidence="5">JCM 3369</strain>
    </source>
</reference>
<dbReference type="InterPro" id="IPR023299">
    <property type="entry name" value="ATPase_P-typ_cyto_dom_N"/>
</dbReference>
<feature type="transmembrane region" description="Helical" evidence="3">
    <location>
        <begin position="12"/>
        <end position="33"/>
    </location>
</feature>
<organism evidence="4 5">
    <name type="scientific">Roseibium aestuarii</name>
    <dbReference type="NCBI Taxonomy" id="2600299"/>
    <lineage>
        <taxon>Bacteria</taxon>
        <taxon>Pseudomonadati</taxon>
        <taxon>Pseudomonadota</taxon>
        <taxon>Alphaproteobacteria</taxon>
        <taxon>Hyphomicrobiales</taxon>
        <taxon>Stappiaceae</taxon>
        <taxon>Roseibium</taxon>
    </lineage>
</organism>
<keyword evidence="5" id="KW-1185">Reference proteome</keyword>
<sequence length="555" mass="58038">MLPDRTALRAAALPLLALLLVIPALLVSLSGWLGGDHETLALVASGCAVASALLAALDLLRSGLTGKAGRSVSVIETLALGIGTALIGLDGALYFSVGLSAQTVLPAVATAALLLILSAGARVLVRLDMTEPSPFRSRKSLLIQCAAATSLGVLAGLYGFAGLTGTPDQPNFARLVENALATGGSVLLLLWPHGMDLLARQLTRIANRHARARGLVLADVQLLREMRSLGAVVFDRPTLMTSERFVVTDVKAFDKQPEVLLSIAATAEAFAQHPIGTAIRDLARDWDVPQEKPVEHEEAPGLGIVAMIGDEPVAVGNTALMDRLKIDTFTATSLCRTFESAGKICVLVAVGQRVVGVLALQGVLQAAAPDAVRALRQNGCASLIVSGVSAPATRWLTDAIGAEGFRHGIAPQERASAAAAAVGHLNALFIYRPQRAPNSLLICLLKRNDERGIKQVAQVLDGNLMAVPGLLSFNDRIALREKRMTLWNLVLAGMLSVPAGLGLIPLALALLLALLPLALSSLDIGSARAGLARTPASDHPAQPDRSQLRPAPENQ</sequence>
<dbReference type="InterPro" id="IPR051014">
    <property type="entry name" value="Cation_Transport_ATPase_IB"/>
</dbReference>
<comment type="caution">
    <text evidence="4">The sequence shown here is derived from an EMBL/GenBank/DDBJ whole genome shotgun (WGS) entry which is preliminary data.</text>
</comment>
<dbReference type="Proteomes" id="UP001597327">
    <property type="component" value="Unassembled WGS sequence"/>
</dbReference>
<dbReference type="PANTHER" id="PTHR48085">
    <property type="entry name" value="CADMIUM/ZINC-TRANSPORTING ATPASE HMA2-RELATED"/>
    <property type="match status" value="1"/>
</dbReference>
<feature type="region of interest" description="Disordered" evidence="2">
    <location>
        <begin position="533"/>
        <end position="555"/>
    </location>
</feature>
<name>A0ABW4JYZ5_9HYPH</name>
<dbReference type="RefSeq" id="WP_149893410.1">
    <property type="nucleotide sequence ID" value="NZ_JBHUFA010000016.1"/>
</dbReference>
<protein>
    <submittedName>
        <fullName evidence="4">Cation-translocating P-type ATPase</fullName>
    </submittedName>
</protein>
<evidence type="ECO:0000256" key="3">
    <source>
        <dbReference type="SAM" id="Phobius"/>
    </source>
</evidence>
<feature type="transmembrane region" description="Helical" evidence="3">
    <location>
        <begin position="103"/>
        <end position="125"/>
    </location>
</feature>
<feature type="transmembrane region" description="Helical" evidence="3">
    <location>
        <begin position="39"/>
        <end position="60"/>
    </location>
</feature>
<keyword evidence="3" id="KW-0812">Transmembrane</keyword>
<dbReference type="EMBL" id="JBHUFA010000016">
    <property type="protein sequence ID" value="MFD1697404.1"/>
    <property type="molecule type" value="Genomic_DNA"/>
</dbReference>
<dbReference type="Gene3D" id="3.40.1110.10">
    <property type="entry name" value="Calcium-transporting ATPase, cytoplasmic domain N"/>
    <property type="match status" value="1"/>
</dbReference>
<feature type="transmembrane region" description="Helical" evidence="3">
    <location>
        <begin position="172"/>
        <end position="191"/>
    </location>
</feature>
<feature type="transmembrane region" description="Helical" evidence="3">
    <location>
        <begin position="486"/>
        <end position="515"/>
    </location>
</feature>
<evidence type="ECO:0000256" key="1">
    <source>
        <dbReference type="ARBA" id="ARBA00006024"/>
    </source>
</evidence>
<dbReference type="PANTHER" id="PTHR48085:SF1">
    <property type="entry name" value="CATION TRANSPORTING ATPASE (E1-E2 FAMILY)"/>
    <property type="match status" value="1"/>
</dbReference>
<dbReference type="InterPro" id="IPR023214">
    <property type="entry name" value="HAD_sf"/>
</dbReference>
<evidence type="ECO:0000313" key="5">
    <source>
        <dbReference type="Proteomes" id="UP001597327"/>
    </source>
</evidence>
<feature type="transmembrane region" description="Helical" evidence="3">
    <location>
        <begin position="141"/>
        <end position="160"/>
    </location>
</feature>
<proteinExistence type="inferred from homology"/>
<comment type="similarity">
    <text evidence="1">Belongs to the cation transport ATPase (P-type) (TC 3.A.3) family. Type IB subfamily.</text>
</comment>
<accession>A0ABW4JYZ5</accession>
<dbReference type="Gene3D" id="3.40.50.1000">
    <property type="entry name" value="HAD superfamily/HAD-like"/>
    <property type="match status" value="1"/>
</dbReference>